<keyword evidence="2" id="KW-1185">Reference proteome</keyword>
<accession>A0A1S3DVJ1</accession>
<dbReference type="KEGG" id="dci:103525025"/>
<reference evidence="3" key="1">
    <citation type="submission" date="2025-08" db="UniProtKB">
        <authorList>
            <consortium name="RefSeq"/>
        </authorList>
    </citation>
    <scope>IDENTIFICATION</scope>
</reference>
<dbReference type="RefSeq" id="XP_008488294.2">
    <property type="nucleotide sequence ID" value="XM_008490072.3"/>
</dbReference>
<gene>
    <name evidence="3" type="primary">LOC103525025</name>
</gene>
<evidence type="ECO:0000256" key="1">
    <source>
        <dbReference type="SAM" id="MobiDB-lite"/>
    </source>
</evidence>
<protein>
    <submittedName>
        <fullName evidence="3">Uncharacterized protein LOC103525025</fullName>
    </submittedName>
</protein>
<dbReference type="AlphaFoldDB" id="A0A1S3DVJ1"/>
<sequence>MFSLCRRQAEMREKMLAARQRQQSQYERLLAETEETRRREAEKKAEEARQKALLKNEKKMKSYKVTMGYTLEDYLQDSDEEIKHEYNAPSNANSEQMGATGTTLFQNIAQYSCEFHNVEFLGEAEPQSVSCEANDGVYWGGNELDSCNSGEVSNLNNPQTSTAVVMEGTNVVQSVLKELNLEATERNLMTYVEQEGNVEEEEAELTEEQR</sequence>
<feature type="compositionally biased region" description="Basic and acidic residues" evidence="1">
    <location>
        <begin position="29"/>
        <end position="45"/>
    </location>
</feature>
<evidence type="ECO:0000313" key="2">
    <source>
        <dbReference type="Proteomes" id="UP000079169"/>
    </source>
</evidence>
<evidence type="ECO:0000313" key="3">
    <source>
        <dbReference type="RefSeq" id="XP_008488294.2"/>
    </source>
</evidence>
<feature type="region of interest" description="Disordered" evidence="1">
    <location>
        <begin position="16"/>
        <end position="45"/>
    </location>
</feature>
<proteinExistence type="predicted"/>
<dbReference type="PaxDb" id="121845-A0A1S3DVJ1"/>
<dbReference type="GeneID" id="103525025"/>
<dbReference type="Proteomes" id="UP000079169">
    <property type="component" value="Unplaced"/>
</dbReference>
<organism evidence="2 3">
    <name type="scientific">Diaphorina citri</name>
    <name type="common">Asian citrus psyllid</name>
    <dbReference type="NCBI Taxonomy" id="121845"/>
    <lineage>
        <taxon>Eukaryota</taxon>
        <taxon>Metazoa</taxon>
        <taxon>Ecdysozoa</taxon>
        <taxon>Arthropoda</taxon>
        <taxon>Hexapoda</taxon>
        <taxon>Insecta</taxon>
        <taxon>Pterygota</taxon>
        <taxon>Neoptera</taxon>
        <taxon>Paraneoptera</taxon>
        <taxon>Hemiptera</taxon>
        <taxon>Sternorrhyncha</taxon>
        <taxon>Psylloidea</taxon>
        <taxon>Psyllidae</taxon>
        <taxon>Diaphorininae</taxon>
        <taxon>Diaphorina</taxon>
    </lineage>
</organism>
<name>A0A1S3DVJ1_DIACI</name>